<reference evidence="4" key="1">
    <citation type="submission" date="2024-06" db="EMBL/GenBank/DDBJ databases">
        <title>Multi-omics analyses provide insights into the biosynthesis of the anticancer antibiotic pleurotin in Hohenbuehelia grisea.</title>
        <authorList>
            <person name="Weaver J.A."/>
            <person name="Alberti F."/>
        </authorList>
    </citation>
    <scope>NUCLEOTIDE SEQUENCE [LARGE SCALE GENOMIC DNA]</scope>
    <source>
        <strain evidence="4">T-177</strain>
    </source>
</reference>
<feature type="transmembrane region" description="Helical" evidence="2">
    <location>
        <begin position="12"/>
        <end position="33"/>
    </location>
</feature>
<feature type="transmembrane region" description="Helical" evidence="2">
    <location>
        <begin position="209"/>
        <end position="235"/>
    </location>
</feature>
<feature type="transmembrane region" description="Helical" evidence="2">
    <location>
        <begin position="130"/>
        <end position="155"/>
    </location>
</feature>
<evidence type="ECO:0000313" key="4">
    <source>
        <dbReference type="Proteomes" id="UP001556367"/>
    </source>
</evidence>
<organism evidence="3 4">
    <name type="scientific">Hohenbuehelia grisea</name>
    <dbReference type="NCBI Taxonomy" id="104357"/>
    <lineage>
        <taxon>Eukaryota</taxon>
        <taxon>Fungi</taxon>
        <taxon>Dikarya</taxon>
        <taxon>Basidiomycota</taxon>
        <taxon>Agaricomycotina</taxon>
        <taxon>Agaricomycetes</taxon>
        <taxon>Agaricomycetidae</taxon>
        <taxon>Agaricales</taxon>
        <taxon>Pleurotineae</taxon>
        <taxon>Pleurotaceae</taxon>
        <taxon>Hohenbuehelia</taxon>
    </lineage>
</organism>
<proteinExistence type="predicted"/>
<evidence type="ECO:0000256" key="2">
    <source>
        <dbReference type="SAM" id="Phobius"/>
    </source>
</evidence>
<feature type="region of interest" description="Disordered" evidence="1">
    <location>
        <begin position="324"/>
        <end position="392"/>
    </location>
</feature>
<feature type="transmembrane region" description="Helical" evidence="2">
    <location>
        <begin position="94"/>
        <end position="118"/>
    </location>
</feature>
<comment type="caution">
    <text evidence="3">The sequence shown here is derived from an EMBL/GenBank/DDBJ whole genome shotgun (WGS) entry which is preliminary data.</text>
</comment>
<keyword evidence="4" id="KW-1185">Reference proteome</keyword>
<keyword evidence="2" id="KW-0472">Membrane</keyword>
<keyword evidence="2" id="KW-0812">Transmembrane</keyword>
<keyword evidence="2" id="KW-1133">Transmembrane helix</keyword>
<accession>A0ABR3JWQ9</accession>
<evidence type="ECO:0000256" key="1">
    <source>
        <dbReference type="SAM" id="MobiDB-lite"/>
    </source>
</evidence>
<feature type="transmembrane region" description="Helical" evidence="2">
    <location>
        <begin position="241"/>
        <end position="261"/>
    </location>
</feature>
<gene>
    <name evidence="3" type="ORF">HGRIS_011625</name>
</gene>
<dbReference type="Proteomes" id="UP001556367">
    <property type="component" value="Unassembled WGS sequence"/>
</dbReference>
<evidence type="ECO:0000313" key="3">
    <source>
        <dbReference type="EMBL" id="KAL0959961.1"/>
    </source>
</evidence>
<feature type="compositionally biased region" description="Polar residues" evidence="1">
    <location>
        <begin position="328"/>
        <end position="346"/>
    </location>
</feature>
<feature type="compositionally biased region" description="Acidic residues" evidence="1">
    <location>
        <begin position="354"/>
        <end position="363"/>
    </location>
</feature>
<feature type="transmembrane region" description="Helical" evidence="2">
    <location>
        <begin position="175"/>
        <end position="197"/>
    </location>
</feature>
<sequence>MQDIKKDAVPLTAGVAVNMALYVIVCYLAYLGSVASRELSPEQLAQRNGRWMRAIIFIIFFVQGFHASSMIFLLKDVWSGATQTESGPTNPITWSYAFVPLDAAVTSLGVHAVQLIRILTFAAAFNNRRFLKWCVLGCLVLTATGACGFGTATSVRAWILKDSSKFSPLNWAMTVWLSMQLASDAITSITLISSVYSHSGPSQRHYRKLVLYNVTLIWVPGTVCSAAALLCFYLSPSTKLYAAFEIPIGNIYIASLLARHLKTDGSRNSRTISRVHELEAHDGHIAMSPVRSKTPTVEPFVAPSLSQLVDSQASEAGLHLPLDHFESDSSTSRGNLSITTSNSTTYLIGRDPEASGEENELEGDLGQRRHDLSSMFGDLGRRASYNPPQSPA</sequence>
<name>A0ABR3JWQ9_9AGAR</name>
<feature type="transmembrane region" description="Helical" evidence="2">
    <location>
        <begin position="54"/>
        <end position="74"/>
    </location>
</feature>
<dbReference type="EMBL" id="JASNQZ010000002">
    <property type="protein sequence ID" value="KAL0959961.1"/>
    <property type="molecule type" value="Genomic_DNA"/>
</dbReference>
<protein>
    <submittedName>
        <fullName evidence="3">Uncharacterized protein</fullName>
    </submittedName>
</protein>